<feature type="domain" description="KEN" evidence="8">
    <location>
        <begin position="1447"/>
        <end position="1587"/>
    </location>
</feature>
<dbReference type="InterPro" id="IPR008271">
    <property type="entry name" value="Ser/Thr_kinase_AS"/>
</dbReference>
<keyword evidence="4 5" id="KW-0040">ANK repeat</keyword>
<dbReference type="InterPro" id="IPR051631">
    <property type="entry name" value="Ankyrin-KH/SAM_domain"/>
</dbReference>
<dbReference type="GO" id="GO:0005524">
    <property type="term" value="F:ATP binding"/>
    <property type="evidence" value="ECO:0007669"/>
    <property type="project" value="UniProtKB-UniRule"/>
</dbReference>
<feature type="repeat" description="ANK" evidence="5">
    <location>
        <begin position="85"/>
        <end position="117"/>
    </location>
</feature>
<feature type="domain" description="Protein kinase" evidence="7">
    <location>
        <begin position="1177"/>
        <end position="1444"/>
    </location>
</feature>
<name>A0A913YTQ9_EXADI</name>
<feature type="repeat" description="ANK" evidence="5">
    <location>
        <begin position="449"/>
        <end position="481"/>
    </location>
</feature>
<dbReference type="PROSITE" id="PS51392">
    <property type="entry name" value="KEN"/>
    <property type="match status" value="1"/>
</dbReference>
<evidence type="ECO:0000259" key="8">
    <source>
        <dbReference type="PROSITE" id="PS51392"/>
    </source>
</evidence>
<dbReference type="GO" id="GO:0004672">
    <property type="term" value="F:protein kinase activity"/>
    <property type="evidence" value="ECO:0007669"/>
    <property type="project" value="InterPro"/>
</dbReference>
<dbReference type="SMART" id="SM00248">
    <property type="entry name" value="ANK"/>
    <property type="match status" value="18"/>
</dbReference>
<evidence type="ECO:0000313" key="10">
    <source>
        <dbReference type="Proteomes" id="UP000887567"/>
    </source>
</evidence>
<evidence type="ECO:0000256" key="2">
    <source>
        <dbReference type="ARBA" id="ARBA00022741"/>
    </source>
</evidence>
<dbReference type="SUPFAM" id="SSF48403">
    <property type="entry name" value="Ankyrin repeat"/>
    <property type="match status" value="3"/>
</dbReference>
<dbReference type="GO" id="GO:0004540">
    <property type="term" value="F:RNA nuclease activity"/>
    <property type="evidence" value="ECO:0007669"/>
    <property type="project" value="InterPro"/>
</dbReference>
<evidence type="ECO:0000256" key="6">
    <source>
        <dbReference type="PROSITE-ProRule" id="PRU10141"/>
    </source>
</evidence>
<dbReference type="EnsemblMetazoa" id="XM_028662774.1">
    <property type="protein sequence ID" value="XP_028518575.1"/>
    <property type="gene ID" value="LOC110251065"/>
</dbReference>
<dbReference type="Pfam" id="PF00069">
    <property type="entry name" value="Pkinase"/>
    <property type="match status" value="1"/>
</dbReference>
<evidence type="ECO:0000256" key="1">
    <source>
        <dbReference type="ARBA" id="ARBA00022737"/>
    </source>
</evidence>
<feature type="binding site" evidence="6">
    <location>
        <position position="1207"/>
    </location>
    <ligand>
        <name>ATP</name>
        <dbReference type="ChEBI" id="CHEBI:30616"/>
    </ligand>
</feature>
<reference evidence="9" key="1">
    <citation type="submission" date="2022-11" db="UniProtKB">
        <authorList>
            <consortium name="EnsemblMetazoa"/>
        </authorList>
    </citation>
    <scope>IDENTIFICATION</scope>
</reference>
<dbReference type="InterPro" id="IPR017441">
    <property type="entry name" value="Protein_kinase_ATP_BS"/>
</dbReference>
<dbReference type="SMART" id="SM00220">
    <property type="entry name" value="S_TKc"/>
    <property type="match status" value="1"/>
</dbReference>
<feature type="repeat" description="ANK" evidence="5">
    <location>
        <begin position="118"/>
        <end position="150"/>
    </location>
</feature>
<organism evidence="9 10">
    <name type="scientific">Exaiptasia diaphana</name>
    <name type="common">Tropical sea anemone</name>
    <name type="synonym">Aiptasia pulchella</name>
    <dbReference type="NCBI Taxonomy" id="2652724"/>
    <lineage>
        <taxon>Eukaryota</taxon>
        <taxon>Metazoa</taxon>
        <taxon>Cnidaria</taxon>
        <taxon>Anthozoa</taxon>
        <taxon>Hexacorallia</taxon>
        <taxon>Actiniaria</taxon>
        <taxon>Aiptasiidae</taxon>
        <taxon>Exaiptasia</taxon>
    </lineage>
</organism>
<dbReference type="Gene3D" id="3.30.200.20">
    <property type="entry name" value="Phosphorylase Kinase, domain 1"/>
    <property type="match status" value="1"/>
</dbReference>
<dbReference type="Pfam" id="PF06479">
    <property type="entry name" value="Ribonuc_2-5A"/>
    <property type="match status" value="1"/>
</dbReference>
<dbReference type="InterPro" id="IPR011009">
    <property type="entry name" value="Kinase-like_dom_sf"/>
</dbReference>
<dbReference type="Gene3D" id="1.25.40.20">
    <property type="entry name" value="Ankyrin repeat-containing domain"/>
    <property type="match status" value="7"/>
</dbReference>
<dbReference type="SUPFAM" id="SSF56112">
    <property type="entry name" value="Protein kinase-like (PK-like)"/>
    <property type="match status" value="1"/>
</dbReference>
<evidence type="ECO:0000256" key="4">
    <source>
        <dbReference type="ARBA" id="ARBA00023043"/>
    </source>
</evidence>
<dbReference type="PROSITE" id="PS00107">
    <property type="entry name" value="PROTEIN_KINASE_ATP"/>
    <property type="match status" value="1"/>
</dbReference>
<feature type="repeat" description="ANK" evidence="5">
    <location>
        <begin position="350"/>
        <end position="382"/>
    </location>
</feature>
<dbReference type="EnsemblMetazoa" id="XM_028662773.1">
    <property type="protein sequence ID" value="XP_028518574.1"/>
    <property type="gene ID" value="LOC110251065"/>
</dbReference>
<dbReference type="Pfam" id="PF12796">
    <property type="entry name" value="Ank_2"/>
    <property type="match status" value="4"/>
</dbReference>
<feature type="repeat" description="ANK" evidence="5">
    <location>
        <begin position="217"/>
        <end position="249"/>
    </location>
</feature>
<keyword evidence="10" id="KW-1185">Reference proteome</keyword>
<evidence type="ECO:0000256" key="5">
    <source>
        <dbReference type="PROSITE-ProRule" id="PRU00023"/>
    </source>
</evidence>
<feature type="repeat" description="ANK" evidence="5">
    <location>
        <begin position="151"/>
        <end position="183"/>
    </location>
</feature>
<dbReference type="InterPro" id="IPR010513">
    <property type="entry name" value="KEN_dom"/>
</dbReference>
<dbReference type="KEGG" id="epa:110251065"/>
<feature type="repeat" description="ANK" evidence="5">
    <location>
        <begin position="416"/>
        <end position="448"/>
    </location>
</feature>
<proteinExistence type="predicted"/>
<dbReference type="Gene3D" id="1.20.1440.180">
    <property type="entry name" value="KEN domain"/>
    <property type="match status" value="1"/>
</dbReference>
<dbReference type="PROSITE" id="PS50088">
    <property type="entry name" value="ANK_REPEAT"/>
    <property type="match status" value="15"/>
</dbReference>
<dbReference type="Pfam" id="PF13637">
    <property type="entry name" value="Ank_4"/>
    <property type="match status" value="2"/>
</dbReference>
<protein>
    <submittedName>
        <fullName evidence="9">Uncharacterized protein</fullName>
    </submittedName>
</protein>
<dbReference type="InterPro" id="IPR000719">
    <property type="entry name" value="Prot_kinase_dom"/>
</dbReference>
<dbReference type="Proteomes" id="UP000887567">
    <property type="component" value="Unplaced"/>
</dbReference>
<evidence type="ECO:0000256" key="3">
    <source>
        <dbReference type="ARBA" id="ARBA00022840"/>
    </source>
</evidence>
<feature type="repeat" description="ANK" evidence="5">
    <location>
        <begin position="250"/>
        <end position="282"/>
    </location>
</feature>
<keyword evidence="2 6" id="KW-0547">Nucleotide-binding</keyword>
<dbReference type="Gene3D" id="1.10.510.10">
    <property type="entry name" value="Transferase(Phosphotransferase) domain 1"/>
    <property type="match status" value="1"/>
</dbReference>
<dbReference type="PRINTS" id="PR01415">
    <property type="entry name" value="ANKYRIN"/>
</dbReference>
<feature type="repeat" description="ANK" evidence="5">
    <location>
        <begin position="317"/>
        <end position="349"/>
    </location>
</feature>
<feature type="repeat" description="ANK" evidence="5">
    <location>
        <begin position="184"/>
        <end position="216"/>
    </location>
</feature>
<feature type="repeat" description="ANK" evidence="5">
    <location>
        <begin position="383"/>
        <end position="415"/>
    </location>
</feature>
<feature type="repeat" description="ANK" evidence="5">
    <location>
        <begin position="515"/>
        <end position="547"/>
    </location>
</feature>
<dbReference type="InterPro" id="IPR036770">
    <property type="entry name" value="Ankyrin_rpt-contain_sf"/>
</dbReference>
<feature type="repeat" description="ANK" evidence="5">
    <location>
        <begin position="548"/>
        <end position="585"/>
    </location>
</feature>
<accession>A0A913YTQ9</accession>
<dbReference type="PANTHER" id="PTHR23206:SF7">
    <property type="entry name" value="PROTEIN KINASE DOMAIN-CONTAINING PROTEIN"/>
    <property type="match status" value="1"/>
</dbReference>
<dbReference type="PROSITE" id="PS00108">
    <property type="entry name" value="PROTEIN_KINASE_ST"/>
    <property type="match status" value="1"/>
</dbReference>
<evidence type="ECO:0000259" key="7">
    <source>
        <dbReference type="PROSITE" id="PS50011"/>
    </source>
</evidence>
<dbReference type="InterPro" id="IPR002110">
    <property type="entry name" value="Ankyrin_rpt"/>
</dbReference>
<dbReference type="InterPro" id="IPR038357">
    <property type="entry name" value="KEN_sf"/>
</dbReference>
<dbReference type="GeneID" id="110251065"/>
<dbReference type="RefSeq" id="XP_028518574.1">
    <property type="nucleotide sequence ID" value="XM_028662773.1"/>
</dbReference>
<dbReference type="RefSeq" id="XP_028518575.1">
    <property type="nucleotide sequence ID" value="XM_028662774.1"/>
</dbReference>
<dbReference type="PANTHER" id="PTHR23206">
    <property type="entry name" value="MASK PROTEIN"/>
    <property type="match status" value="1"/>
</dbReference>
<dbReference type="PROSITE" id="PS50297">
    <property type="entry name" value="ANK_REP_REGION"/>
    <property type="match status" value="14"/>
</dbReference>
<keyword evidence="1" id="KW-0677">Repeat</keyword>
<dbReference type="GO" id="GO:0006397">
    <property type="term" value="P:mRNA processing"/>
    <property type="evidence" value="ECO:0007669"/>
    <property type="project" value="InterPro"/>
</dbReference>
<evidence type="ECO:0000313" key="9">
    <source>
        <dbReference type="EnsemblMetazoa" id="XP_028518574.1"/>
    </source>
</evidence>
<feature type="repeat" description="ANK" evidence="5">
    <location>
        <begin position="482"/>
        <end position="514"/>
    </location>
</feature>
<dbReference type="PROSITE" id="PS50011">
    <property type="entry name" value="PROTEIN_KINASE_DOM"/>
    <property type="match status" value="1"/>
</dbReference>
<keyword evidence="3 6" id="KW-0067">ATP-binding</keyword>
<feature type="repeat" description="ANK" evidence="5">
    <location>
        <begin position="284"/>
        <end position="316"/>
    </location>
</feature>
<dbReference type="OrthoDB" id="5974189at2759"/>
<sequence>MASNLPNTSPLKKAILDGNVDLSIDLMTQGVVINLAASVFEGKFNMSPMLRGDRERLKLIIRKNIKEVARLLIKKDSDVNVPNKHGQTHLFLASINTKEEVARLLIEKGADVNVSDSKRQTPLFFAAKNTNEEVARLLIEEDADVNISDKNGKTPLFIAAENTNEGVARLLIEKGANVNVSDSYGQTPLFIAAKNTKEEVARLLIEKGANVNFSDIYGQTPLFIAAKNTKEEVARLLIEKGANVNFSDIYGQTPLFIAAKNTKEEVARLLIEKGADVNVSDRFDKTSPLFIAAKNTNEEAARLLIEKGANVNVSDRDGQTPLFVAAKNRNEEVARLLIEKGADVNVSDRHGRTPLFIAAKNTNEGAARLLIEKGANVNVSDSYGQTPLFIAAENRNEEVARLLIEKGADGNVSDSYGQTPLFIAAENRNEEVARLLIEKGADGNVSDSYGQTPLFIAAENRNEEVARLLIEKGADGNVSDRDGQTPLFFAAKNKNEGVARLLIKKEVDVTASDNSGKTSLFFAATNENKHIARLLIEEGTDVNARDIYGRTALFYAVLTCHTVQEFKVIASMLIHKGANLNDTDNYDVSVLSYFIERCCCDDEVSAKYHRYGDFDLNDIYGDGYEFSSAQLKFFTKNGIKNSTVVRSTLTFLYVNLPNHLQSANGVIQEEGKEIFAQALSVASKYAADRDLTCIENLKALLDKDEIPEALDALKMLGVNSNSSDSHGNTALHYATLLPFHGVSQECVMKILQTLEKHRLRFNVRNQENETPLHFCLSEQAWEPAIVNDTWSKIVSIAEICKFLLKDRSLIFETTRRGETVYHLIMKLIQKGLSMNDKEVREVVCFSALKQLELFSKATGNNLMVLNRMDNKCNSPLHLWATLHLPSRGNYGDSITKDLTFEMFLNTTLKHLIKPGVNPNPRNEEDQTPLHLCNTWAAFDLLLNAGAYTSSLDIHIRPPLLNVAKRHVFEKKEGHFFPDLKEGQKEFYERCMSGGLDIWKSDKHGESILTILLKKEMFELSEALIEVACDQELSPSLVKQMVQTICTDASTRTHWKSHLIRKILTSKECRPSDINDALLHCCTGIKKLHDQGKIVVFEGADTSVNVEIARQLRLHGADSKKCIHLCNDFPELESFLVEEIDLDDVPMSIPWTSYSKAHAPKLARVARKQNVQEIGTYLFHEKPIGSGSFGHVFAGISKKDGREIAVKKIEKLRMDRPEDRREIKNLTALADCSKIVRYIFFDDNDKDFAYIVLELMEGDLDDYFTSSSFDHSRSGLICKDVVEALAYLHQCKPKQIVHRDLKPGNILYKLHPILCLKIADFGLSSPMGTGETTVFRTNVGTRCWIAPEVIRSVSSQHSMKSDIFSSGLLLHYILSNQKHPFSPPGCTRTFSEISVHQTLNNLLYNKMEGWNDSLSPEAAHLVESMLQQDESDRPSAADSLSHPLFWSNEKKMEFLRAVGNQDAIACRRPACGPLNAFESDLESAQPRIINHGDWNNVRYTHTSDIYTNMQSDPHARRNCDTRSVVELVRFIRNALGHVSEAGRPTLMQKQILDGVFMEEFPNLLMEVYKAVNKHGWNLREEIKKVLDDN</sequence>